<evidence type="ECO:0000256" key="2">
    <source>
        <dbReference type="ARBA" id="ARBA00022475"/>
    </source>
</evidence>
<evidence type="ECO:0000256" key="3">
    <source>
        <dbReference type="ARBA" id="ARBA00022729"/>
    </source>
</evidence>
<keyword evidence="11" id="KW-1185">Reference proteome</keyword>
<dbReference type="InterPro" id="IPR013783">
    <property type="entry name" value="Ig-like_fold"/>
</dbReference>
<evidence type="ECO:0000256" key="1">
    <source>
        <dbReference type="ARBA" id="ARBA00004236"/>
    </source>
</evidence>
<keyword evidence="8" id="KW-0812">Transmembrane</keyword>
<dbReference type="Gene3D" id="2.60.40.10">
    <property type="entry name" value="Immunoglobulins"/>
    <property type="match status" value="2"/>
</dbReference>
<keyword evidence="8" id="KW-1133">Transmembrane helix</keyword>
<protein>
    <recommendedName>
        <fullName evidence="9">Ig-like domain-containing protein</fullName>
    </recommendedName>
</protein>
<evidence type="ECO:0000256" key="4">
    <source>
        <dbReference type="ARBA" id="ARBA00022859"/>
    </source>
</evidence>
<evidence type="ECO:0000256" key="7">
    <source>
        <dbReference type="ARBA" id="ARBA00023180"/>
    </source>
</evidence>
<evidence type="ECO:0000313" key="10">
    <source>
        <dbReference type="EMBL" id="CAK6964727.1"/>
    </source>
</evidence>
<dbReference type="PANTHER" id="PTHR19433:SF111">
    <property type="entry name" value="T CELL RECEPTOR ALPHA VARIABLE 4"/>
    <property type="match status" value="1"/>
</dbReference>
<keyword evidence="6" id="KW-1015">Disulfide bond</keyword>
<evidence type="ECO:0000256" key="5">
    <source>
        <dbReference type="ARBA" id="ARBA00023136"/>
    </source>
</evidence>
<dbReference type="EMBL" id="CAWUFR010000075">
    <property type="protein sequence ID" value="CAK6964727.1"/>
    <property type="molecule type" value="Genomic_DNA"/>
</dbReference>
<dbReference type="SUPFAM" id="SSF48726">
    <property type="entry name" value="Immunoglobulin"/>
    <property type="match status" value="2"/>
</dbReference>
<dbReference type="Proteomes" id="UP001314229">
    <property type="component" value="Unassembled WGS sequence"/>
</dbReference>
<dbReference type="InterPro" id="IPR007110">
    <property type="entry name" value="Ig-like_dom"/>
</dbReference>
<keyword evidence="7" id="KW-0325">Glycoprotein</keyword>
<dbReference type="PROSITE" id="PS50835">
    <property type="entry name" value="IG_LIKE"/>
    <property type="match status" value="2"/>
</dbReference>
<feature type="transmembrane region" description="Helical" evidence="8">
    <location>
        <begin position="304"/>
        <end position="327"/>
    </location>
</feature>
<dbReference type="GO" id="GO:0005886">
    <property type="term" value="C:plasma membrane"/>
    <property type="evidence" value="ECO:0007669"/>
    <property type="project" value="UniProtKB-SubCell"/>
</dbReference>
<dbReference type="PANTHER" id="PTHR19433">
    <property type="entry name" value="T-CELL RECEPTOR ALPHA CHAIN V REGION-RELATED"/>
    <property type="match status" value="1"/>
</dbReference>
<dbReference type="SMART" id="SM00406">
    <property type="entry name" value="IGv"/>
    <property type="match status" value="2"/>
</dbReference>
<keyword evidence="4" id="KW-0391">Immunity</keyword>
<feature type="domain" description="Ig-like" evidence="9">
    <location>
        <begin position="77"/>
        <end position="164"/>
    </location>
</feature>
<evidence type="ECO:0000259" key="9">
    <source>
        <dbReference type="PROSITE" id="PS50835"/>
    </source>
</evidence>
<proteinExistence type="predicted"/>
<feature type="domain" description="Ig-like" evidence="9">
    <location>
        <begin position="188"/>
        <end position="282"/>
    </location>
</feature>
<dbReference type="Pfam" id="PF07686">
    <property type="entry name" value="V-set"/>
    <property type="match status" value="2"/>
</dbReference>
<accession>A0AAV1P1U7</accession>
<name>A0AAV1P1U7_SCOSC</name>
<dbReference type="GO" id="GO:0002376">
    <property type="term" value="P:immune system process"/>
    <property type="evidence" value="ECO:0007669"/>
    <property type="project" value="UniProtKB-KW"/>
</dbReference>
<organism evidence="10 11">
    <name type="scientific">Scomber scombrus</name>
    <name type="common">Atlantic mackerel</name>
    <name type="synonym">Scomber vernalis</name>
    <dbReference type="NCBI Taxonomy" id="13677"/>
    <lineage>
        <taxon>Eukaryota</taxon>
        <taxon>Metazoa</taxon>
        <taxon>Chordata</taxon>
        <taxon>Craniata</taxon>
        <taxon>Vertebrata</taxon>
        <taxon>Euteleostomi</taxon>
        <taxon>Actinopterygii</taxon>
        <taxon>Neopterygii</taxon>
        <taxon>Teleostei</taxon>
        <taxon>Neoteleostei</taxon>
        <taxon>Acanthomorphata</taxon>
        <taxon>Pelagiaria</taxon>
        <taxon>Scombriformes</taxon>
        <taxon>Scombridae</taxon>
        <taxon>Scomber</taxon>
    </lineage>
</organism>
<keyword evidence="3" id="KW-0732">Signal</keyword>
<reference evidence="10 11" key="1">
    <citation type="submission" date="2024-01" db="EMBL/GenBank/DDBJ databases">
        <authorList>
            <person name="Alioto T."/>
            <person name="Alioto T."/>
            <person name="Gomez Garrido J."/>
        </authorList>
    </citation>
    <scope>NUCLEOTIDE SEQUENCE [LARGE SCALE GENOMIC DNA]</scope>
</reference>
<dbReference type="GO" id="GO:0009617">
    <property type="term" value="P:response to bacterium"/>
    <property type="evidence" value="ECO:0007669"/>
    <property type="project" value="TreeGrafter"/>
</dbReference>
<dbReference type="CDD" id="cd00099">
    <property type="entry name" value="IgV"/>
    <property type="match status" value="2"/>
</dbReference>
<dbReference type="InterPro" id="IPR013106">
    <property type="entry name" value="Ig_V-set"/>
</dbReference>
<keyword evidence="2" id="KW-1003">Cell membrane</keyword>
<gene>
    <name evidence="10" type="ORF">FSCOSCO3_A037979</name>
</gene>
<dbReference type="InterPro" id="IPR003599">
    <property type="entry name" value="Ig_sub"/>
</dbReference>
<dbReference type="InterPro" id="IPR036179">
    <property type="entry name" value="Ig-like_dom_sf"/>
</dbReference>
<comment type="caution">
    <text evidence="10">The sequence shown here is derived from an EMBL/GenBank/DDBJ whole genome shotgun (WGS) entry which is preliminary data.</text>
</comment>
<sequence>MLIENRSLVCKGKFVFCISANHHDFHFINLEQLVTKPSIWWEDISCAKLECCTTMIVRLTALTLLTAVSLIQAAEVPHLISLTVVEFGDNVTFHCTVSKKDKSYYWYKQPFGQMPQTVASGLNGRIEVSEEFKESRFNITKEGAHFSLTIRNVIKLDEAVYFCQKGSSYSQTFINGTFLAVNDNNQQKSVYVKQSPETASVQLGDTLTFQCSLLSKNTTKTTDHCPGERSVYWFRAGSGGFHPGVVYTHGNRSDEHEERSCVYSLSKTIRNSSDTGTYYCAVITCGQILFGEGTQVEIRSKLELVVIVLGALLACCVTVIAVLMFYINGRRVCEHCKGATGTTATGTTATGTSYNFGHDMTTVDQSNDPDGKAEGVNYAALDFPTENVQRGNKKRREYTQGCMYSDVRSNNHNQ</sequence>
<dbReference type="AlphaFoldDB" id="A0AAV1P1U7"/>
<dbReference type="SMART" id="SM00409">
    <property type="entry name" value="IG"/>
    <property type="match status" value="2"/>
</dbReference>
<comment type="subcellular location">
    <subcellularLocation>
        <location evidence="1">Cell membrane</location>
    </subcellularLocation>
</comment>
<keyword evidence="5 8" id="KW-0472">Membrane</keyword>
<evidence type="ECO:0000256" key="6">
    <source>
        <dbReference type="ARBA" id="ARBA00023157"/>
    </source>
</evidence>
<evidence type="ECO:0000313" key="11">
    <source>
        <dbReference type="Proteomes" id="UP001314229"/>
    </source>
</evidence>
<evidence type="ECO:0000256" key="8">
    <source>
        <dbReference type="SAM" id="Phobius"/>
    </source>
</evidence>
<dbReference type="InterPro" id="IPR052051">
    <property type="entry name" value="TCR_complex_component"/>
</dbReference>